<dbReference type="NCBIfam" id="NF033546">
    <property type="entry name" value="transpos_IS21"/>
    <property type="match status" value="1"/>
</dbReference>
<dbReference type="InterPro" id="IPR036397">
    <property type="entry name" value="RNaseH_sf"/>
</dbReference>
<evidence type="ECO:0000313" key="9">
    <source>
        <dbReference type="Proteomes" id="UP001056386"/>
    </source>
</evidence>
<dbReference type="InterPro" id="IPR017894">
    <property type="entry name" value="HTH_IS21_transposase_type"/>
</dbReference>
<dbReference type="PROSITE" id="PS50531">
    <property type="entry name" value="HTH_IS21"/>
    <property type="match status" value="1"/>
</dbReference>
<feature type="domain" description="HTH IS21-type" evidence="6">
    <location>
        <begin position="3"/>
        <end position="66"/>
    </location>
</feature>
<evidence type="ECO:0000256" key="3">
    <source>
        <dbReference type="ARBA" id="ARBA00023125"/>
    </source>
</evidence>
<dbReference type="EMBL" id="CP099587">
    <property type="protein sequence ID" value="USS47707.1"/>
    <property type="molecule type" value="Genomic_DNA"/>
</dbReference>
<dbReference type="Pfam" id="PF22483">
    <property type="entry name" value="Mu-transpos_C_2"/>
    <property type="match status" value="1"/>
</dbReference>
<sequence length="513" mass="59380">MGILAKIRRMYFREKVPLREIARRTGLSRNTVRRWLRQTDAVEPKYPKRVSPSVIDDWAAQLTGWLRADSHRPKRDRRTARFMFEAIRAEGYAGSYGRVSAFVRRWHEEQAEAPRRKAFVPLAFEPGEAFQFDWSCEYAFVGGLRRRLEVAHVKLNSSRAFWLVAYPTQSHEMLFDAHARAFAAFGGVPRRGIYDNMKTAVDKVGRGKERAVNARFEAMCSHYLFEPEFCNRAAGWEKGIVEKNVQDRRRQIWHEAALRRWETLEILNEWVAGQCREAWQMRHPQWPELTVEDVLQDERIRLMPNPRPFDGYIEQTLRVSSTSLIHFQRNRYSVPTEYTNQLVSVRCYPAYLSVVANAQEIARHERSFERHMTFYDWRHYVTLVERKPGALRNGAPFITMPQPLQLLQRHLLKHPGGDRVMTQVLAAVREHGLDAVLLAVQAALDSGRPSAEHVLNVLSRLKAPTTSTNLATTKLQLTEEPAADVSRYETLRANPPEDWSCPRNSGHGTHLGC</sequence>
<keyword evidence="2" id="KW-0815">Transposition</keyword>
<feature type="region of interest" description="Disordered" evidence="5">
    <location>
        <begin position="493"/>
        <end position="513"/>
    </location>
</feature>
<evidence type="ECO:0000256" key="5">
    <source>
        <dbReference type="SAM" id="MobiDB-lite"/>
    </source>
</evidence>
<protein>
    <submittedName>
        <fullName evidence="8">IS21 family transposase</fullName>
    </submittedName>
</protein>
<dbReference type="Gene3D" id="3.30.420.10">
    <property type="entry name" value="Ribonuclease H-like superfamily/Ribonuclease H"/>
    <property type="match status" value="1"/>
</dbReference>
<evidence type="ECO:0000259" key="7">
    <source>
        <dbReference type="PROSITE" id="PS50994"/>
    </source>
</evidence>
<evidence type="ECO:0000256" key="4">
    <source>
        <dbReference type="ARBA" id="ARBA00023172"/>
    </source>
</evidence>
<organism evidence="8 9">
    <name type="scientific">Burkholderia glumae</name>
    <name type="common">Pseudomonas glumae</name>
    <dbReference type="NCBI Taxonomy" id="337"/>
    <lineage>
        <taxon>Bacteria</taxon>
        <taxon>Pseudomonadati</taxon>
        <taxon>Pseudomonadota</taxon>
        <taxon>Betaproteobacteria</taxon>
        <taxon>Burkholderiales</taxon>
        <taxon>Burkholderiaceae</taxon>
        <taxon>Burkholderia</taxon>
    </lineage>
</organism>
<gene>
    <name evidence="8" type="primary">istA</name>
    <name evidence="8" type="ORF">NFI99_20455</name>
</gene>
<keyword evidence="9" id="KW-1185">Reference proteome</keyword>
<evidence type="ECO:0000259" key="6">
    <source>
        <dbReference type="PROSITE" id="PS50531"/>
    </source>
</evidence>
<keyword evidence="3" id="KW-0238">DNA-binding</keyword>
<dbReference type="Proteomes" id="UP001056386">
    <property type="component" value="Chromosome 1"/>
</dbReference>
<evidence type="ECO:0000256" key="1">
    <source>
        <dbReference type="ARBA" id="ARBA00009277"/>
    </source>
</evidence>
<dbReference type="InterPro" id="IPR009057">
    <property type="entry name" value="Homeodomain-like_sf"/>
</dbReference>
<dbReference type="PANTHER" id="PTHR35004:SF7">
    <property type="entry name" value="INTEGRASE PROTEIN"/>
    <property type="match status" value="1"/>
</dbReference>
<accession>A0ABY5BLC9</accession>
<dbReference type="RefSeq" id="WP_173941219.1">
    <property type="nucleotide sequence ID" value="NZ_CP023203.1"/>
</dbReference>
<dbReference type="SUPFAM" id="SSF46689">
    <property type="entry name" value="Homeodomain-like"/>
    <property type="match status" value="1"/>
</dbReference>
<keyword evidence="4" id="KW-0233">DNA recombination</keyword>
<name>A0ABY5BLC9_BURGL</name>
<evidence type="ECO:0000313" key="8">
    <source>
        <dbReference type="EMBL" id="USS47707.1"/>
    </source>
</evidence>
<evidence type="ECO:0000256" key="2">
    <source>
        <dbReference type="ARBA" id="ARBA00022578"/>
    </source>
</evidence>
<comment type="similarity">
    <text evidence="1">Belongs to the transposase IS21/IS408/IS1162 family.</text>
</comment>
<reference evidence="8" key="1">
    <citation type="submission" date="2022-06" db="EMBL/GenBank/DDBJ databases">
        <title>Draft genome sequence of Burkholderia glumae strain GR20004 isolated from rice panicle showing bacterial panicle blight.</title>
        <authorList>
            <person name="Choi S.Y."/>
            <person name="Lee Y.H."/>
        </authorList>
    </citation>
    <scope>NUCLEOTIDE SEQUENCE</scope>
    <source>
        <strain evidence="8">GR20004</strain>
    </source>
</reference>
<dbReference type="Gene3D" id="1.10.10.60">
    <property type="entry name" value="Homeodomain-like"/>
    <property type="match status" value="1"/>
</dbReference>
<dbReference type="InterPro" id="IPR001584">
    <property type="entry name" value="Integrase_cat-core"/>
</dbReference>
<proteinExistence type="inferred from homology"/>
<dbReference type="PANTHER" id="PTHR35004">
    <property type="entry name" value="TRANSPOSASE RV3428C-RELATED"/>
    <property type="match status" value="1"/>
</dbReference>
<feature type="domain" description="Integrase catalytic" evidence="7">
    <location>
        <begin position="122"/>
        <end position="252"/>
    </location>
</feature>
<dbReference type="InterPro" id="IPR054353">
    <property type="entry name" value="IstA-like_C"/>
</dbReference>
<dbReference type="PROSITE" id="PS50994">
    <property type="entry name" value="INTEGRASE"/>
    <property type="match status" value="1"/>
</dbReference>